<evidence type="ECO:0000313" key="2">
    <source>
        <dbReference type="Proteomes" id="UP000010367"/>
    </source>
</evidence>
<accession>K9TG93</accession>
<evidence type="ECO:0000313" key="1">
    <source>
        <dbReference type="EMBL" id="AFY81408.1"/>
    </source>
</evidence>
<keyword evidence="2" id="KW-1185">Reference proteome</keyword>
<dbReference type="InterPro" id="IPR021799">
    <property type="entry name" value="PIN-like_prokaryotic"/>
</dbReference>
<organism evidence="1 2">
    <name type="scientific">Oscillatoria acuminata PCC 6304</name>
    <dbReference type="NCBI Taxonomy" id="56110"/>
    <lineage>
        <taxon>Bacteria</taxon>
        <taxon>Bacillati</taxon>
        <taxon>Cyanobacteriota</taxon>
        <taxon>Cyanophyceae</taxon>
        <taxon>Oscillatoriophycideae</taxon>
        <taxon>Oscillatoriales</taxon>
        <taxon>Oscillatoriaceae</taxon>
        <taxon>Oscillatoria</taxon>
    </lineage>
</organism>
<dbReference type="OrthoDB" id="9796404at2"/>
<reference evidence="1 2" key="1">
    <citation type="submission" date="2012-06" db="EMBL/GenBank/DDBJ databases">
        <title>Finished chromosome of genome of Oscillatoria acuminata PCC 6304.</title>
        <authorList>
            <consortium name="US DOE Joint Genome Institute"/>
            <person name="Gugger M."/>
            <person name="Coursin T."/>
            <person name="Rippka R."/>
            <person name="Tandeau De Marsac N."/>
            <person name="Huntemann M."/>
            <person name="Wei C.-L."/>
            <person name="Han J."/>
            <person name="Detter J.C."/>
            <person name="Han C."/>
            <person name="Tapia R."/>
            <person name="Davenport K."/>
            <person name="Daligault H."/>
            <person name="Erkkila T."/>
            <person name="Gu W."/>
            <person name="Munk A.C.C."/>
            <person name="Teshima H."/>
            <person name="Xu Y."/>
            <person name="Chain P."/>
            <person name="Chen A."/>
            <person name="Krypides N."/>
            <person name="Mavromatis K."/>
            <person name="Markowitz V."/>
            <person name="Szeto E."/>
            <person name="Ivanova N."/>
            <person name="Mikhailova N."/>
            <person name="Ovchinnikova G."/>
            <person name="Pagani I."/>
            <person name="Pati A."/>
            <person name="Goodwin L."/>
            <person name="Peters L."/>
            <person name="Pitluck S."/>
            <person name="Woyke T."/>
            <person name="Kerfeld C."/>
        </authorList>
    </citation>
    <scope>NUCLEOTIDE SEQUENCE [LARGE SCALE GENOMIC DNA]</scope>
    <source>
        <strain evidence="1 2">PCC 6304</strain>
    </source>
</reference>
<proteinExistence type="predicted"/>
<dbReference type="InParanoid" id="K9TG93"/>
<dbReference type="EMBL" id="CP003607">
    <property type="protein sequence ID" value="AFY81408.1"/>
    <property type="molecule type" value="Genomic_DNA"/>
</dbReference>
<name>K9TG93_9CYAN</name>
<protein>
    <submittedName>
        <fullName evidence="1">Putative nucleic acid-binding protein, contains PIN domain</fullName>
    </submittedName>
</protein>
<gene>
    <name evidence="1" type="ORF">Oscil6304_1719</name>
</gene>
<dbReference type="Pfam" id="PF11848">
    <property type="entry name" value="DUF3368"/>
    <property type="match status" value="1"/>
</dbReference>
<dbReference type="PANTHER" id="PTHR39550:SF1">
    <property type="entry name" value="SLL0658 PROTEIN"/>
    <property type="match status" value="1"/>
</dbReference>
<dbReference type="HOGENOM" id="CLU_115769_0_2_3"/>
<dbReference type="Proteomes" id="UP000010367">
    <property type="component" value="Chromosome"/>
</dbReference>
<dbReference type="STRING" id="56110.Oscil6304_1719"/>
<dbReference type="PANTHER" id="PTHR39550">
    <property type="entry name" value="SLL0658 PROTEIN"/>
    <property type="match status" value="1"/>
</dbReference>
<dbReference type="AlphaFoldDB" id="K9TG93"/>
<dbReference type="KEGG" id="oac:Oscil6304_1719"/>
<dbReference type="eggNOG" id="COG2405">
    <property type="taxonomic scope" value="Bacteria"/>
</dbReference>
<sequence>MKIVSNTGPIIALAKIGKLGLLKEIAPEVLIPLTIYRELFAKVGRESQVIDQALADFMRVTEVKEIDPVITIAIAGLDEGEKQAIALASTFSEELVLLLDDRAGRRVAQKLGFSTTGSIGVLLRLKEKGAIENVGLLLSEMRDRGYWLDDKVIEVAKRLAGEND</sequence>
<dbReference type="RefSeq" id="WP_015148052.1">
    <property type="nucleotide sequence ID" value="NC_019693.1"/>
</dbReference>